<reference evidence="6 7" key="1">
    <citation type="submission" date="2019-03" db="EMBL/GenBank/DDBJ databases">
        <title>Metabolic reconstructions from genomes of highly enriched 'Candidatus Accumulibacter' and 'Candidatus Competibacter' bioreactor populations.</title>
        <authorList>
            <person name="Annavajhala M.K."/>
            <person name="Welles L."/>
            <person name="Abbas B."/>
            <person name="Sorokin D."/>
            <person name="Park H."/>
            <person name="Van Loosdrecht M."/>
            <person name="Chandran K."/>
        </authorList>
    </citation>
    <scope>NUCLEOTIDE SEQUENCE [LARGE SCALE GENOMIC DNA]</scope>
    <source>
        <strain evidence="6 7">SBR_G</strain>
    </source>
</reference>
<dbReference type="EMBL" id="SPMZ01000017">
    <property type="protein sequence ID" value="NMQ18934.1"/>
    <property type="molecule type" value="Genomic_DNA"/>
</dbReference>
<evidence type="ECO:0000313" key="7">
    <source>
        <dbReference type="Proteomes" id="UP000760480"/>
    </source>
</evidence>
<comment type="similarity">
    <text evidence="1">Belongs to the ABC transporter superfamily.</text>
</comment>
<dbReference type="SUPFAM" id="SSF52540">
    <property type="entry name" value="P-loop containing nucleoside triphosphate hydrolases"/>
    <property type="match status" value="1"/>
</dbReference>
<dbReference type="Pfam" id="PF00005">
    <property type="entry name" value="ABC_tran"/>
    <property type="match status" value="1"/>
</dbReference>
<evidence type="ECO:0000313" key="6">
    <source>
        <dbReference type="EMBL" id="NMQ18934.1"/>
    </source>
</evidence>
<dbReference type="InterPro" id="IPR027417">
    <property type="entry name" value="P-loop_NTPase"/>
</dbReference>
<dbReference type="Gene3D" id="3.40.50.300">
    <property type="entry name" value="P-loop containing nucleotide triphosphate hydrolases"/>
    <property type="match status" value="1"/>
</dbReference>
<dbReference type="InterPro" id="IPR003439">
    <property type="entry name" value="ABC_transporter-like_ATP-bd"/>
</dbReference>
<evidence type="ECO:0000256" key="3">
    <source>
        <dbReference type="ARBA" id="ARBA00022741"/>
    </source>
</evidence>
<dbReference type="InterPro" id="IPR050683">
    <property type="entry name" value="Bact_Polysacc_Export_ATP-bd"/>
</dbReference>
<keyword evidence="2" id="KW-0813">Transport</keyword>
<dbReference type="PROSITE" id="PS00211">
    <property type="entry name" value="ABC_TRANSPORTER_1"/>
    <property type="match status" value="1"/>
</dbReference>
<dbReference type="InterPro" id="IPR015860">
    <property type="entry name" value="ABC_transpr_TagH-like"/>
</dbReference>
<name>A0ABX1TK43_9GAMM</name>
<dbReference type="CDD" id="cd03220">
    <property type="entry name" value="ABC_KpsT_Wzt"/>
    <property type="match status" value="1"/>
</dbReference>
<evidence type="ECO:0000259" key="5">
    <source>
        <dbReference type="PROSITE" id="PS50893"/>
    </source>
</evidence>
<keyword evidence="4 6" id="KW-0067">ATP-binding</keyword>
<dbReference type="GO" id="GO:0005524">
    <property type="term" value="F:ATP binding"/>
    <property type="evidence" value="ECO:0007669"/>
    <property type="project" value="UniProtKB-KW"/>
</dbReference>
<dbReference type="InterPro" id="IPR017871">
    <property type="entry name" value="ABC_transporter-like_CS"/>
</dbReference>
<accession>A0ABX1TK43</accession>
<evidence type="ECO:0000256" key="2">
    <source>
        <dbReference type="ARBA" id="ARBA00022448"/>
    </source>
</evidence>
<keyword evidence="7" id="KW-1185">Reference proteome</keyword>
<feature type="domain" description="ABC transporter" evidence="5">
    <location>
        <begin position="5"/>
        <end position="225"/>
    </location>
</feature>
<evidence type="ECO:0000256" key="4">
    <source>
        <dbReference type="ARBA" id="ARBA00022840"/>
    </source>
</evidence>
<gene>
    <name evidence="6" type="ORF">E4P82_06755</name>
</gene>
<dbReference type="InterPro" id="IPR003593">
    <property type="entry name" value="AAA+_ATPase"/>
</dbReference>
<dbReference type="SMART" id="SM00382">
    <property type="entry name" value="AAA"/>
    <property type="match status" value="1"/>
</dbReference>
<proteinExistence type="inferred from homology"/>
<organism evidence="6 7">
    <name type="scientific">Candidatus Competibacter phosphatis</name>
    <dbReference type="NCBI Taxonomy" id="221280"/>
    <lineage>
        <taxon>Bacteria</taxon>
        <taxon>Pseudomonadati</taxon>
        <taxon>Pseudomonadota</taxon>
        <taxon>Gammaproteobacteria</taxon>
        <taxon>Candidatus Competibacteraceae</taxon>
        <taxon>Candidatus Competibacter</taxon>
    </lineage>
</organism>
<sequence length="227" mass="25256">MSGLFYWRRTGYLHKERFWALRDVSFDLHHGESLGVIGRNGAGKSTLLQLLAGILRPDQGTLINHGVRATLLSLQIGFVPYLSGRQNAILSGMLLGLAKQEVEEKMADIRAFSELGDFFDQPINAYSSGMKARLGFSVAFQLNPDVLLIDEVLGVGDAEFKAKSSQIMREKIRSDKTIVLVSHSPGTIRQLCDRAVWIDNGATRAEGETTEVLDRYEQFLKRKGKAD</sequence>
<dbReference type="PANTHER" id="PTHR46743">
    <property type="entry name" value="TEICHOIC ACIDS EXPORT ATP-BINDING PROTEIN TAGH"/>
    <property type="match status" value="1"/>
</dbReference>
<protein>
    <submittedName>
        <fullName evidence="6">ABC transporter ATP-binding protein</fullName>
    </submittedName>
</protein>
<dbReference type="Proteomes" id="UP000760480">
    <property type="component" value="Unassembled WGS sequence"/>
</dbReference>
<comment type="caution">
    <text evidence="6">The sequence shown here is derived from an EMBL/GenBank/DDBJ whole genome shotgun (WGS) entry which is preliminary data.</text>
</comment>
<dbReference type="PANTHER" id="PTHR46743:SF2">
    <property type="entry name" value="TEICHOIC ACIDS EXPORT ATP-BINDING PROTEIN TAGH"/>
    <property type="match status" value="1"/>
</dbReference>
<evidence type="ECO:0000256" key="1">
    <source>
        <dbReference type="ARBA" id="ARBA00005417"/>
    </source>
</evidence>
<keyword evidence="3" id="KW-0547">Nucleotide-binding</keyword>
<dbReference type="PROSITE" id="PS50893">
    <property type="entry name" value="ABC_TRANSPORTER_2"/>
    <property type="match status" value="1"/>
</dbReference>